<evidence type="ECO:0000259" key="2">
    <source>
        <dbReference type="SMART" id="SM00900"/>
    </source>
</evidence>
<feature type="transmembrane region" description="Helical" evidence="1">
    <location>
        <begin position="9"/>
        <end position="27"/>
    </location>
</feature>
<accession>A0A9D2FED7</accession>
<dbReference type="InterPro" id="IPR007329">
    <property type="entry name" value="FMN-bd"/>
</dbReference>
<dbReference type="Gene3D" id="3.90.1010.20">
    <property type="match status" value="1"/>
</dbReference>
<dbReference type="Proteomes" id="UP000824065">
    <property type="component" value="Unassembled WGS sequence"/>
</dbReference>
<feature type="domain" description="FMN-binding" evidence="2">
    <location>
        <begin position="55"/>
        <end position="130"/>
    </location>
</feature>
<dbReference type="AlphaFoldDB" id="A0A9D2FED7"/>
<dbReference type="SMART" id="SM00900">
    <property type="entry name" value="FMN_bind"/>
    <property type="match status" value="1"/>
</dbReference>
<comment type="caution">
    <text evidence="3">The sequence shown here is derived from an EMBL/GenBank/DDBJ whole genome shotgun (WGS) entry which is preliminary data.</text>
</comment>
<gene>
    <name evidence="3" type="ORF">H9725_00040</name>
</gene>
<sequence length="133" mass="13430">MPKRMLRNVLLMAVVTLLMAIALVFYIRNTQPLPGGENPGSVLLHDGVYTSVQQGYVSEVTVTVTVSSGMVSSVEADASGETPALGGVAAAQLAESLTEAGSTANVDVVAGSTFTSQAVLAGMDDCLAQAAAG</sequence>
<dbReference type="Pfam" id="PF04205">
    <property type="entry name" value="FMN_bind"/>
    <property type="match status" value="1"/>
</dbReference>
<proteinExistence type="predicted"/>
<keyword evidence="1" id="KW-1133">Transmembrane helix</keyword>
<name>A0A9D2FED7_9FIRM</name>
<dbReference type="GO" id="GO:0010181">
    <property type="term" value="F:FMN binding"/>
    <property type="evidence" value="ECO:0007669"/>
    <property type="project" value="InterPro"/>
</dbReference>
<evidence type="ECO:0000313" key="4">
    <source>
        <dbReference type="Proteomes" id="UP000824065"/>
    </source>
</evidence>
<evidence type="ECO:0000256" key="1">
    <source>
        <dbReference type="SAM" id="Phobius"/>
    </source>
</evidence>
<reference evidence="3" key="2">
    <citation type="submission" date="2021-04" db="EMBL/GenBank/DDBJ databases">
        <authorList>
            <person name="Gilroy R."/>
        </authorList>
    </citation>
    <scope>NUCLEOTIDE SEQUENCE</scope>
    <source>
        <strain evidence="3">ChiBcec16-3735</strain>
    </source>
</reference>
<evidence type="ECO:0000313" key="3">
    <source>
        <dbReference type="EMBL" id="HIZ56973.1"/>
    </source>
</evidence>
<protein>
    <submittedName>
        <fullName evidence="3">FMN-binding protein</fullName>
    </submittedName>
</protein>
<reference evidence="3" key="1">
    <citation type="journal article" date="2021" name="PeerJ">
        <title>Extensive microbial diversity within the chicken gut microbiome revealed by metagenomics and culture.</title>
        <authorList>
            <person name="Gilroy R."/>
            <person name="Ravi A."/>
            <person name="Getino M."/>
            <person name="Pursley I."/>
            <person name="Horton D.L."/>
            <person name="Alikhan N.F."/>
            <person name="Baker D."/>
            <person name="Gharbi K."/>
            <person name="Hall N."/>
            <person name="Watson M."/>
            <person name="Adriaenssens E.M."/>
            <person name="Foster-Nyarko E."/>
            <person name="Jarju S."/>
            <person name="Secka A."/>
            <person name="Antonio M."/>
            <person name="Oren A."/>
            <person name="Chaudhuri R.R."/>
            <person name="La Ragione R."/>
            <person name="Hildebrand F."/>
            <person name="Pallen M.J."/>
        </authorList>
    </citation>
    <scope>NUCLEOTIDE SEQUENCE</scope>
    <source>
        <strain evidence="3">ChiBcec16-3735</strain>
    </source>
</reference>
<organism evidence="3 4">
    <name type="scientific">Candidatus Faecalibacterium gallistercoris</name>
    <dbReference type="NCBI Taxonomy" id="2838579"/>
    <lineage>
        <taxon>Bacteria</taxon>
        <taxon>Bacillati</taxon>
        <taxon>Bacillota</taxon>
        <taxon>Clostridia</taxon>
        <taxon>Eubacteriales</taxon>
        <taxon>Oscillospiraceae</taxon>
        <taxon>Faecalibacterium</taxon>
    </lineage>
</organism>
<keyword evidence="1" id="KW-0812">Transmembrane</keyword>
<dbReference type="GO" id="GO:0016020">
    <property type="term" value="C:membrane"/>
    <property type="evidence" value="ECO:0007669"/>
    <property type="project" value="InterPro"/>
</dbReference>
<dbReference type="EMBL" id="DXBJ01000001">
    <property type="protein sequence ID" value="HIZ56973.1"/>
    <property type="molecule type" value="Genomic_DNA"/>
</dbReference>
<keyword evidence="1" id="KW-0472">Membrane</keyword>